<keyword evidence="5" id="KW-0863">Zinc-finger</keyword>
<keyword evidence="4" id="KW-0479">Metal-binding</keyword>
<dbReference type="PIRSF" id="PIRSF006256">
    <property type="entry name" value="CMPcnvr_hdrg_mat"/>
    <property type="match status" value="1"/>
</dbReference>
<dbReference type="PROSITE" id="PS51163">
    <property type="entry name" value="YRDC"/>
    <property type="match status" value="1"/>
</dbReference>
<accession>A0A832T694</accession>
<dbReference type="Pfam" id="PF07503">
    <property type="entry name" value="zf-HYPF"/>
    <property type="match status" value="2"/>
</dbReference>
<dbReference type="PROSITE" id="PS00150">
    <property type="entry name" value="ACYLPHOSPHATASE_1"/>
    <property type="match status" value="1"/>
</dbReference>
<dbReference type="Pfam" id="PF17788">
    <property type="entry name" value="HypF_C"/>
    <property type="match status" value="1"/>
</dbReference>
<dbReference type="UniPathway" id="UPA00335"/>
<gene>
    <name evidence="12" type="primary">hypF</name>
    <name evidence="12" type="ORF">HA336_02695</name>
</gene>
<dbReference type="GO" id="GO:0016874">
    <property type="term" value="F:ligase activity"/>
    <property type="evidence" value="ECO:0007669"/>
    <property type="project" value="UniProtKB-UniRule"/>
</dbReference>
<evidence type="ECO:0000256" key="5">
    <source>
        <dbReference type="ARBA" id="ARBA00022771"/>
    </source>
</evidence>
<sequence>MRTWKIRVRGIVQGVGFRPFVYRLCTEMELDGHVRNLGSEVEIVVKATCDELEELIRRLKEEHPPLARVREVHAEETEEDVGPGFRIVESEESEDVELQIPPDAPVCEECLEEIFDPKSRRYLYPFTGCTNCGPRFTIIEGIPYDRENTTMVDFPLCEECRREFEDPEDRRYHAQVVCCPRCGPRYRLLDADGEVVEGEELEAIREACELIEEGKIVAIKGIGGFHLACKTTEDEPVAKLRERLGRPQQPFAVMSGSLDDVRTFAEVDGTAEDLLTGPVRPIVVLPKKEPFPLSELVAPGLHTVGVMLPYTGLHHIMFERFLDEPAIVMTSANPPGEPMAIRNSDALRHLRGIADYYLVHDRRIAARCDDSVVRVLDGRPRSLRRSRGYVPEPIELEWAPDDLTVVAVGPELDVTACVLHRGKAYPTQHIGNTSRAQTLDFLQETVERFLRLLRLDWNDVDAVACDLHPSFATTGLARRWAEEHDLELVRVQHHHAHALACLAEHGLDPAEEPAIAAAMDGYGYGDDGSAWGGEILYVDGNEYERIGHLEPVSMPGGDAATYRPLRMTAAHLHAAGWSEEEIREFLLRRLEEWPHALKHGEREVEVILHQIEHPTIETTSAGRFLDAVSAALGVCHERTYEGEPAMKLEAVAVRVDHAPEPDVDVRNGSVRVSSVVARAAETGDLRYALTAHHALIEGFAEVIDEHRDGEPVAITGGVFNNELITRGFRELYGADLLEHHEVPAGDGGVSLGQVVAAVLELR</sequence>
<dbReference type="GO" id="GO:0008270">
    <property type="term" value="F:zinc ion binding"/>
    <property type="evidence" value="ECO:0007669"/>
    <property type="project" value="UniProtKB-KW"/>
</dbReference>
<dbReference type="Gene3D" id="3.30.420.40">
    <property type="match status" value="1"/>
</dbReference>
<dbReference type="InterPro" id="IPR041440">
    <property type="entry name" value="HypF_C"/>
</dbReference>
<evidence type="ECO:0000256" key="3">
    <source>
        <dbReference type="ARBA" id="ARBA00022598"/>
    </source>
</evidence>
<evidence type="ECO:0000256" key="1">
    <source>
        <dbReference type="ARBA" id="ARBA00004711"/>
    </source>
</evidence>
<evidence type="ECO:0000256" key="9">
    <source>
        <dbReference type="PROSITE-ProRule" id="PRU00520"/>
    </source>
</evidence>
<dbReference type="Gene3D" id="3.90.870.50">
    <property type="match status" value="1"/>
</dbReference>
<dbReference type="OMA" id="DRENTSM"/>
<feature type="domain" description="YrdC-like" evidence="11">
    <location>
        <begin position="201"/>
        <end position="388"/>
    </location>
</feature>
<dbReference type="NCBIfam" id="TIGR00143">
    <property type="entry name" value="hypF"/>
    <property type="match status" value="1"/>
</dbReference>
<evidence type="ECO:0000313" key="12">
    <source>
        <dbReference type="EMBL" id="HII70127.1"/>
    </source>
</evidence>
<dbReference type="GeneID" id="1476749"/>
<comment type="caution">
    <text evidence="12">The sequence shown here is derived from an EMBL/GenBank/DDBJ whole genome shotgun (WGS) entry which is preliminary data.</text>
</comment>
<dbReference type="PROSITE" id="PS51160">
    <property type="entry name" value="ACYLPHOSPHATASE_3"/>
    <property type="match status" value="1"/>
</dbReference>
<dbReference type="EC" id="6.2.-.-" evidence="8"/>
<dbReference type="InterPro" id="IPR004421">
    <property type="entry name" value="Carbamoyltransferase_HypF"/>
</dbReference>
<dbReference type="RefSeq" id="WP_011019018.1">
    <property type="nucleotide sequence ID" value="NZ_DUJS01000002.1"/>
</dbReference>
<evidence type="ECO:0000256" key="6">
    <source>
        <dbReference type="ARBA" id="ARBA00022833"/>
    </source>
</evidence>
<feature type="active site" evidence="9">
    <location>
        <position position="36"/>
    </location>
</feature>
<reference evidence="12" key="1">
    <citation type="journal article" date="2020" name="bioRxiv">
        <title>A rank-normalized archaeal taxonomy based on genome phylogeny resolves widespread incomplete and uneven classifications.</title>
        <authorList>
            <person name="Rinke C."/>
            <person name="Chuvochina M."/>
            <person name="Mussig A.J."/>
            <person name="Chaumeil P.-A."/>
            <person name="Waite D.W."/>
            <person name="Whitman W.B."/>
            <person name="Parks D.H."/>
            <person name="Hugenholtz P."/>
        </authorList>
    </citation>
    <scope>NUCLEOTIDE SEQUENCE</scope>
    <source>
        <strain evidence="12">UBA8853</strain>
    </source>
</reference>
<dbReference type="SUPFAM" id="SSF54975">
    <property type="entry name" value="Acylphosphatase/BLUF domain-like"/>
    <property type="match status" value="1"/>
</dbReference>
<evidence type="ECO:0000256" key="2">
    <source>
        <dbReference type="ARBA" id="ARBA00008097"/>
    </source>
</evidence>
<organism evidence="12 13">
    <name type="scientific">Methanopyrus kandleri</name>
    <dbReference type="NCBI Taxonomy" id="2320"/>
    <lineage>
        <taxon>Archaea</taxon>
        <taxon>Methanobacteriati</taxon>
        <taxon>Methanobacteriota</taxon>
        <taxon>Methanomada group</taxon>
        <taxon>Methanopyri</taxon>
        <taxon>Methanopyrales</taxon>
        <taxon>Methanopyraceae</taxon>
        <taxon>Methanopyrus</taxon>
    </lineage>
</organism>
<dbReference type="Proteomes" id="UP000619545">
    <property type="component" value="Unassembled WGS sequence"/>
</dbReference>
<evidence type="ECO:0000259" key="10">
    <source>
        <dbReference type="PROSITE" id="PS51160"/>
    </source>
</evidence>
<feature type="domain" description="Acylphosphatase-like" evidence="10">
    <location>
        <begin position="3"/>
        <end position="89"/>
    </location>
</feature>
<dbReference type="InterPro" id="IPR017945">
    <property type="entry name" value="DHBP_synth_RibB-like_a/b_dom"/>
</dbReference>
<dbReference type="InterPro" id="IPR036046">
    <property type="entry name" value="Acylphosphatase-like_dom_sf"/>
</dbReference>
<dbReference type="InterPro" id="IPR011125">
    <property type="entry name" value="Znf_HypF"/>
</dbReference>
<dbReference type="Pfam" id="PF01300">
    <property type="entry name" value="Sua5_yciO_yrdC"/>
    <property type="match status" value="1"/>
</dbReference>
<keyword evidence="12" id="KW-0808">Transferase</keyword>
<dbReference type="SUPFAM" id="SSF55821">
    <property type="entry name" value="YrdC/RibB"/>
    <property type="match status" value="1"/>
</dbReference>
<dbReference type="GO" id="GO:0051604">
    <property type="term" value="P:protein maturation"/>
    <property type="evidence" value="ECO:0007669"/>
    <property type="project" value="TreeGrafter"/>
</dbReference>
<dbReference type="Pfam" id="PF00708">
    <property type="entry name" value="Acylphosphatase"/>
    <property type="match status" value="1"/>
</dbReference>
<comment type="catalytic activity">
    <reaction evidence="7">
        <text>C-terminal L-cysteinyl-[HypE protein] + carbamoyl phosphate + ATP + H2O = C-terminal S-carboxamide-L-cysteinyl-[HypE protein] + AMP + phosphate + diphosphate + H(+)</text>
        <dbReference type="Rhea" id="RHEA:55636"/>
        <dbReference type="Rhea" id="RHEA-COMP:14247"/>
        <dbReference type="Rhea" id="RHEA-COMP:14392"/>
        <dbReference type="ChEBI" id="CHEBI:15377"/>
        <dbReference type="ChEBI" id="CHEBI:15378"/>
        <dbReference type="ChEBI" id="CHEBI:30616"/>
        <dbReference type="ChEBI" id="CHEBI:33019"/>
        <dbReference type="ChEBI" id="CHEBI:43474"/>
        <dbReference type="ChEBI" id="CHEBI:58228"/>
        <dbReference type="ChEBI" id="CHEBI:76913"/>
        <dbReference type="ChEBI" id="CHEBI:139126"/>
        <dbReference type="ChEBI" id="CHEBI:456215"/>
    </reaction>
</comment>
<keyword evidence="9" id="KW-0378">Hydrolase</keyword>
<proteinExistence type="inferred from homology"/>
<dbReference type="InterPro" id="IPR017968">
    <property type="entry name" value="Acylphosphatase_CS"/>
</dbReference>
<evidence type="ECO:0000256" key="7">
    <source>
        <dbReference type="ARBA" id="ARBA00048220"/>
    </source>
</evidence>
<dbReference type="InterPro" id="IPR001792">
    <property type="entry name" value="Acylphosphatase-like_dom"/>
</dbReference>
<dbReference type="GO" id="GO:0016743">
    <property type="term" value="F:carboxyl- or carbamoyltransferase activity"/>
    <property type="evidence" value="ECO:0007669"/>
    <property type="project" value="UniProtKB-UniRule"/>
</dbReference>
<dbReference type="InterPro" id="IPR055128">
    <property type="entry name" value="HypF_C_2"/>
</dbReference>
<dbReference type="InterPro" id="IPR051060">
    <property type="entry name" value="Carbamoyltrans_HypF-like"/>
</dbReference>
<dbReference type="EMBL" id="DUJS01000002">
    <property type="protein sequence ID" value="HII70127.1"/>
    <property type="molecule type" value="Genomic_DNA"/>
</dbReference>
<keyword evidence="3" id="KW-0436">Ligase</keyword>
<dbReference type="GO" id="GO:0003998">
    <property type="term" value="F:acylphosphatase activity"/>
    <property type="evidence" value="ECO:0007669"/>
    <property type="project" value="UniProtKB-EC"/>
</dbReference>
<feature type="active site" evidence="9">
    <location>
        <position position="18"/>
    </location>
</feature>
<dbReference type="Gene3D" id="3.30.420.360">
    <property type="match status" value="1"/>
</dbReference>
<evidence type="ECO:0000256" key="8">
    <source>
        <dbReference type="PIRNR" id="PIRNR006256"/>
    </source>
</evidence>
<dbReference type="PANTHER" id="PTHR42959">
    <property type="entry name" value="CARBAMOYLTRANSFERASE"/>
    <property type="match status" value="1"/>
</dbReference>
<evidence type="ECO:0000313" key="13">
    <source>
        <dbReference type="Proteomes" id="UP000619545"/>
    </source>
</evidence>
<protein>
    <recommendedName>
        <fullName evidence="8">Carbamoyltransferase</fullName>
        <ecNumber evidence="8">6.2.-.-</ecNumber>
    </recommendedName>
</protein>
<comment type="catalytic activity">
    <reaction evidence="9">
        <text>an acyl phosphate + H2O = a carboxylate + phosphate + H(+)</text>
        <dbReference type="Rhea" id="RHEA:14965"/>
        <dbReference type="ChEBI" id="CHEBI:15377"/>
        <dbReference type="ChEBI" id="CHEBI:15378"/>
        <dbReference type="ChEBI" id="CHEBI:29067"/>
        <dbReference type="ChEBI" id="CHEBI:43474"/>
        <dbReference type="ChEBI" id="CHEBI:59918"/>
        <dbReference type="EC" id="3.6.1.7"/>
    </reaction>
</comment>
<dbReference type="AlphaFoldDB" id="A0A832T694"/>
<dbReference type="Pfam" id="PF22521">
    <property type="entry name" value="HypF_C_2"/>
    <property type="match status" value="1"/>
</dbReference>
<name>A0A832T694_9EURY</name>
<comment type="pathway">
    <text evidence="1">Protein modification; [NiFe] hydrogenase maturation.</text>
</comment>
<evidence type="ECO:0000259" key="11">
    <source>
        <dbReference type="PROSITE" id="PS51163"/>
    </source>
</evidence>
<evidence type="ECO:0000256" key="4">
    <source>
        <dbReference type="ARBA" id="ARBA00022723"/>
    </source>
</evidence>
<comment type="similarity">
    <text evidence="2 8">Belongs to the carbamoyltransferase HypF family.</text>
</comment>
<dbReference type="InterPro" id="IPR006070">
    <property type="entry name" value="Sua5-like_dom"/>
</dbReference>
<dbReference type="PANTHER" id="PTHR42959:SF1">
    <property type="entry name" value="CARBAMOYLTRANSFERASE HYPF"/>
    <property type="match status" value="1"/>
</dbReference>
<keyword evidence="6" id="KW-0862">Zinc</keyword>
<dbReference type="GO" id="GO:0003725">
    <property type="term" value="F:double-stranded RNA binding"/>
    <property type="evidence" value="ECO:0007669"/>
    <property type="project" value="InterPro"/>
</dbReference>
<dbReference type="Gene3D" id="3.30.110.120">
    <property type="match status" value="1"/>
</dbReference>